<dbReference type="EMBL" id="RRYP01008497">
    <property type="protein sequence ID" value="TNV79736.1"/>
    <property type="molecule type" value="Genomic_DNA"/>
</dbReference>
<evidence type="ECO:0000313" key="1">
    <source>
        <dbReference type="EMBL" id="TNV79736.1"/>
    </source>
</evidence>
<comment type="caution">
    <text evidence="1">The sequence shown here is derived from an EMBL/GenBank/DDBJ whole genome shotgun (WGS) entry which is preliminary data.</text>
</comment>
<keyword evidence="2" id="KW-1185">Reference proteome</keyword>
<gene>
    <name evidence="1" type="ORF">FGO68_gene11420</name>
</gene>
<sequence length="78" mass="8865">MTSVRHDHIFHKDLMDHSFTYLGISLTFEDGNIMMSSGMNRHSSQFGTVSISCPAKLSIIMAQRKQADNLAYRNESQE</sequence>
<proteinExistence type="predicted"/>
<organism evidence="1 2">
    <name type="scientific">Halteria grandinella</name>
    <dbReference type="NCBI Taxonomy" id="5974"/>
    <lineage>
        <taxon>Eukaryota</taxon>
        <taxon>Sar</taxon>
        <taxon>Alveolata</taxon>
        <taxon>Ciliophora</taxon>
        <taxon>Intramacronucleata</taxon>
        <taxon>Spirotrichea</taxon>
        <taxon>Stichotrichia</taxon>
        <taxon>Sporadotrichida</taxon>
        <taxon>Halteriidae</taxon>
        <taxon>Halteria</taxon>
    </lineage>
</organism>
<reference evidence="1" key="1">
    <citation type="submission" date="2019-06" db="EMBL/GenBank/DDBJ databases">
        <authorList>
            <person name="Zheng W."/>
        </authorList>
    </citation>
    <scope>NUCLEOTIDE SEQUENCE</scope>
    <source>
        <strain evidence="1">QDHG01</strain>
    </source>
</reference>
<accession>A0A8J8NTA7</accession>
<dbReference type="AlphaFoldDB" id="A0A8J8NTA7"/>
<dbReference type="Proteomes" id="UP000785679">
    <property type="component" value="Unassembled WGS sequence"/>
</dbReference>
<protein>
    <submittedName>
        <fullName evidence="1">Uncharacterized protein</fullName>
    </submittedName>
</protein>
<name>A0A8J8NTA7_HALGN</name>
<evidence type="ECO:0000313" key="2">
    <source>
        <dbReference type="Proteomes" id="UP000785679"/>
    </source>
</evidence>